<evidence type="ECO:0000313" key="21">
    <source>
        <dbReference type="EMBL" id="GBE82458.1"/>
    </source>
</evidence>
<evidence type="ECO:0000256" key="13">
    <source>
        <dbReference type="ARBA" id="ARBA00023136"/>
    </source>
</evidence>
<evidence type="ECO:0000256" key="10">
    <source>
        <dbReference type="ARBA" id="ARBA00022833"/>
    </source>
</evidence>
<evidence type="ECO:0000256" key="3">
    <source>
        <dbReference type="ARBA" id="ARBA00004128"/>
    </source>
</evidence>
<evidence type="ECO:0000256" key="9">
    <source>
        <dbReference type="ARBA" id="ARBA00022801"/>
    </source>
</evidence>
<keyword evidence="22" id="KW-1185">Reference proteome</keyword>
<keyword evidence="12" id="KW-0482">Metalloprotease</keyword>
<dbReference type="InterPro" id="IPR053975">
    <property type="entry name" value="PFF1_C"/>
</dbReference>
<evidence type="ECO:0000256" key="11">
    <source>
        <dbReference type="ARBA" id="ARBA00022989"/>
    </source>
</evidence>
<dbReference type="GO" id="GO:0046872">
    <property type="term" value="F:metal ion binding"/>
    <property type="evidence" value="ECO:0007669"/>
    <property type="project" value="UniProtKB-KW"/>
</dbReference>
<feature type="transmembrane region" description="Helical" evidence="17">
    <location>
        <begin position="365"/>
        <end position="389"/>
    </location>
</feature>
<dbReference type="CDD" id="cd03875">
    <property type="entry name" value="M28_Fxna_like"/>
    <property type="match status" value="1"/>
</dbReference>
<accession>A0A401GJV9</accession>
<organism evidence="21 22">
    <name type="scientific">Sparassis crispa</name>
    <dbReference type="NCBI Taxonomy" id="139825"/>
    <lineage>
        <taxon>Eukaryota</taxon>
        <taxon>Fungi</taxon>
        <taxon>Dikarya</taxon>
        <taxon>Basidiomycota</taxon>
        <taxon>Agaricomycotina</taxon>
        <taxon>Agaricomycetes</taxon>
        <taxon>Polyporales</taxon>
        <taxon>Sparassidaceae</taxon>
        <taxon>Sparassis</taxon>
    </lineage>
</organism>
<dbReference type="GO" id="GO:0006508">
    <property type="term" value="P:proteolysis"/>
    <property type="evidence" value="ECO:0007669"/>
    <property type="project" value="UniProtKB-KW"/>
</dbReference>
<dbReference type="AlphaFoldDB" id="A0A401GJV9"/>
<evidence type="ECO:0000313" key="22">
    <source>
        <dbReference type="Proteomes" id="UP000287166"/>
    </source>
</evidence>
<evidence type="ECO:0000256" key="14">
    <source>
        <dbReference type="ARBA" id="ARBA00023180"/>
    </source>
</evidence>
<dbReference type="InterPro" id="IPR045175">
    <property type="entry name" value="M28_fam"/>
</dbReference>
<evidence type="ECO:0000256" key="5">
    <source>
        <dbReference type="ARBA" id="ARBA00022554"/>
    </source>
</evidence>
<dbReference type="EMBL" id="BFAD01000004">
    <property type="protein sequence ID" value="GBE82458.1"/>
    <property type="molecule type" value="Genomic_DNA"/>
</dbReference>
<name>A0A401GJV9_9APHY</name>
<evidence type="ECO:0000256" key="8">
    <source>
        <dbReference type="ARBA" id="ARBA00022723"/>
    </source>
</evidence>
<comment type="cofactor">
    <cofactor evidence="1">
        <name>Zn(2+)</name>
        <dbReference type="ChEBI" id="CHEBI:29105"/>
    </cofactor>
</comment>
<evidence type="ECO:0000259" key="20">
    <source>
        <dbReference type="Pfam" id="PF22251"/>
    </source>
</evidence>
<sequence length="985" mass="108285">MARSISSWLAAPFRFTPVPVTVLTVAVYAAIFALVLTADKVSKVPKKMRGLNLDQAYEDLHRITTRPHPYISHANDDVRLYLLSRLEPNASKYAHVHLSDDLISNASYIAPGNYVQPYRGVYFEGTNILVKIDGTDSSLSSSDGVLFSAHYDSVSTAPGATDDGMGVVTLLSLVDYLSAPERRPRRTAIFFFNNGEEDGLHGAYAFWKHPWSNLTSSFINLEGAASGGQPLVFRSTSLAPMRSFLSHEISHPHAEVTSADAYTSGVVRSYTDYEVFERGLRGKVPGMQGIDFAFYKNRAYYHTPMDSIPGMGYREARKSLWAMMEGTRGAGLSLLNDDNTRGEDEKGVYFDLFKYKLVLFSLNSLYVTNIVFLAMGPVVILALLGWVIVASNKASSSQTEGSNMTREGWAKAKKFLTAVMGWGRFWLALAVGIIAQVGLVIGFVKINPYVVHSRPHLVLLACMTLSYLAIVLPLQILQTLLPSAPVSQKLAVSLELYFLTWIFLLVSTIAIQKRHIGGVYWVTAWNISAWIVCGISLVEGAVRELKDPETGKKAGLDLTVEDEQEEASNRRFVRGVLYEAPEPQDTDGAEASEEHGEVVDTEPTEITPLMHQHRRRSSSGREYVTVNGVVDQAALEAKYEEFGWWILQLLVSVPLTALLLFQVVLLLLHALSNTMVDGSSPWTVYEGLAACSLLIFVPIIPFAHRLHSWLTITVAVIFALSLTISWTAFPFTQERPFKVYFQQSIELEPPSTALARVYASSAIGPFPRAVTVLTGLPGFVNERVIPELPSSWGKDLSCSEDPVVRPNLLTCRWEGALLANPGGPSSSSSSSPATEDWLDLAVTRVNASAARVSLGGRNTRACRLYFDRPIAHFAVRGAADGGALLPGYAMPPEGVRELRLWSRTWDRVFEVELWWEEAEDGYGEAPFEGRAACEWAEYASGAAGGVAGAGGRIPALEEVKMFLPVWALPTKTADGLVEAWTKFSV</sequence>
<keyword evidence="7 17" id="KW-0812">Transmembrane</keyword>
<dbReference type="GO" id="GO:0005774">
    <property type="term" value="C:vacuolar membrane"/>
    <property type="evidence" value="ECO:0007669"/>
    <property type="project" value="UniProtKB-SubCell"/>
</dbReference>
<feature type="compositionally biased region" description="Acidic residues" evidence="16">
    <location>
        <begin position="582"/>
        <end position="591"/>
    </location>
</feature>
<proteinExistence type="inferred from homology"/>
<dbReference type="GeneID" id="38779375"/>
<feature type="transmembrane region" description="Helical" evidence="17">
    <location>
        <begin position="425"/>
        <end position="444"/>
    </location>
</feature>
<dbReference type="RefSeq" id="XP_027613371.1">
    <property type="nucleotide sequence ID" value="XM_027757570.1"/>
</dbReference>
<protein>
    <recommendedName>
        <fullName evidence="15">Peptide hydrolase</fullName>
        <ecNumber evidence="15">3.4.-.-</ecNumber>
    </recommendedName>
</protein>
<keyword evidence="5" id="KW-0926">Vacuole</keyword>
<feature type="transmembrane region" description="Helical" evidence="17">
    <location>
        <begin position="456"/>
        <end position="478"/>
    </location>
</feature>
<dbReference type="STRING" id="139825.A0A401GJV9"/>
<evidence type="ECO:0000259" key="18">
    <source>
        <dbReference type="Pfam" id="PF04389"/>
    </source>
</evidence>
<keyword evidence="10 15" id="KW-0862">Zinc</keyword>
<evidence type="ECO:0000256" key="15">
    <source>
        <dbReference type="RuleBase" id="RU361240"/>
    </source>
</evidence>
<evidence type="ECO:0000256" key="2">
    <source>
        <dbReference type="ARBA" id="ARBA00003273"/>
    </source>
</evidence>
<feature type="transmembrane region" description="Helical" evidence="17">
    <location>
        <begin position="683"/>
        <end position="703"/>
    </location>
</feature>
<evidence type="ECO:0000256" key="6">
    <source>
        <dbReference type="ARBA" id="ARBA00022670"/>
    </source>
</evidence>
<evidence type="ECO:0000256" key="17">
    <source>
        <dbReference type="SAM" id="Phobius"/>
    </source>
</evidence>
<dbReference type="Pfam" id="PF22250">
    <property type="entry name" value="PFF1_C"/>
    <property type="match status" value="1"/>
</dbReference>
<evidence type="ECO:0000256" key="4">
    <source>
        <dbReference type="ARBA" id="ARBA00010918"/>
    </source>
</evidence>
<feature type="domain" description="Peptidase M28" evidence="18">
    <location>
        <begin position="127"/>
        <end position="314"/>
    </location>
</feature>
<dbReference type="InterPro" id="IPR007484">
    <property type="entry name" value="Peptidase_M28"/>
</dbReference>
<evidence type="ECO:0000256" key="1">
    <source>
        <dbReference type="ARBA" id="ARBA00001947"/>
    </source>
</evidence>
<dbReference type="InParanoid" id="A0A401GJV9"/>
<evidence type="ECO:0000259" key="19">
    <source>
        <dbReference type="Pfam" id="PF22250"/>
    </source>
</evidence>
<feature type="transmembrane region" description="Helical" evidence="17">
    <location>
        <begin position="490"/>
        <end position="511"/>
    </location>
</feature>
<feature type="transmembrane region" description="Helical" evidence="17">
    <location>
        <begin position="20"/>
        <end position="38"/>
    </location>
</feature>
<keyword evidence="14" id="KW-0325">Glycoprotein</keyword>
<dbReference type="SUPFAM" id="SSF53187">
    <property type="entry name" value="Zn-dependent exopeptidases"/>
    <property type="match status" value="1"/>
</dbReference>
<comment type="caution">
    <text evidence="21">The sequence shown here is derived from an EMBL/GenBank/DDBJ whole genome shotgun (WGS) entry which is preliminary data.</text>
</comment>
<dbReference type="InterPro" id="IPR053976">
    <property type="entry name" value="PFF1_TM"/>
</dbReference>
<keyword evidence="9 15" id="KW-0378">Hydrolase</keyword>
<dbReference type="FunCoup" id="A0A401GJV9">
    <property type="interactions" value="13"/>
</dbReference>
<feature type="domain" description="Vacuolar membrane protease transmembrane" evidence="20">
    <location>
        <begin position="424"/>
        <end position="706"/>
    </location>
</feature>
<dbReference type="InterPro" id="IPR048024">
    <property type="entry name" value="Fxna-like_M28_dom"/>
</dbReference>
<comment type="similarity">
    <text evidence="4 15">Belongs to the peptidase M28 family.</text>
</comment>
<dbReference type="Pfam" id="PF04389">
    <property type="entry name" value="Peptidase_M28"/>
    <property type="match status" value="1"/>
</dbReference>
<gene>
    <name evidence="21" type="ORF">SCP_0408420</name>
</gene>
<feature type="domain" description="Vacuolar membrane protease C-terminal" evidence="19">
    <location>
        <begin position="738"/>
        <end position="978"/>
    </location>
</feature>
<dbReference type="GO" id="GO:0008235">
    <property type="term" value="F:metalloexopeptidase activity"/>
    <property type="evidence" value="ECO:0007669"/>
    <property type="project" value="InterPro"/>
</dbReference>
<keyword evidence="11 17" id="KW-1133">Transmembrane helix</keyword>
<dbReference type="Gene3D" id="3.40.630.10">
    <property type="entry name" value="Zn peptidases"/>
    <property type="match status" value="1"/>
</dbReference>
<keyword evidence="8 15" id="KW-0479">Metal-binding</keyword>
<keyword evidence="13 17" id="KW-0472">Membrane</keyword>
<dbReference type="EC" id="3.4.-.-" evidence="15"/>
<dbReference type="Proteomes" id="UP000287166">
    <property type="component" value="Unassembled WGS sequence"/>
</dbReference>
<comment type="function">
    <text evidence="2">May be involved in vacuolar sorting and osmoregulation.</text>
</comment>
<evidence type="ECO:0000256" key="16">
    <source>
        <dbReference type="SAM" id="MobiDB-lite"/>
    </source>
</evidence>
<feature type="region of interest" description="Disordered" evidence="16">
    <location>
        <begin position="582"/>
        <end position="618"/>
    </location>
</feature>
<reference evidence="21 22" key="1">
    <citation type="journal article" date="2018" name="Sci. Rep.">
        <title>Genome sequence of the cauliflower mushroom Sparassis crispa (Hanabiratake) and its association with beneficial usage.</title>
        <authorList>
            <person name="Kiyama R."/>
            <person name="Furutani Y."/>
            <person name="Kawaguchi K."/>
            <person name="Nakanishi T."/>
        </authorList>
    </citation>
    <scope>NUCLEOTIDE SEQUENCE [LARGE SCALE GENOMIC DNA]</scope>
</reference>
<evidence type="ECO:0000256" key="7">
    <source>
        <dbReference type="ARBA" id="ARBA00022692"/>
    </source>
</evidence>
<dbReference type="PANTHER" id="PTHR12147:SF58">
    <property type="entry name" value="VACUOLAR MEMBRANE PROTEASE"/>
    <property type="match status" value="1"/>
</dbReference>
<feature type="transmembrane region" description="Helical" evidence="17">
    <location>
        <begin position="645"/>
        <end position="671"/>
    </location>
</feature>
<evidence type="ECO:0000256" key="12">
    <source>
        <dbReference type="ARBA" id="ARBA00023049"/>
    </source>
</evidence>
<dbReference type="Pfam" id="PF22251">
    <property type="entry name" value="PFF1_TM"/>
    <property type="match status" value="1"/>
</dbReference>
<dbReference type="PANTHER" id="PTHR12147">
    <property type="entry name" value="METALLOPEPTIDASE M28 FAMILY MEMBER"/>
    <property type="match status" value="1"/>
</dbReference>
<keyword evidence="6 15" id="KW-0645">Protease</keyword>
<feature type="transmembrane region" description="Helical" evidence="17">
    <location>
        <begin position="709"/>
        <end position="729"/>
    </location>
</feature>
<comment type="subcellular location">
    <subcellularLocation>
        <location evidence="3">Vacuole membrane</location>
        <topology evidence="3">Multi-pass membrane protein</topology>
    </subcellularLocation>
</comment>
<dbReference type="OrthoDB" id="76293at2759"/>